<accession>A0A7V5H430</accession>
<evidence type="ECO:0000259" key="4">
    <source>
        <dbReference type="Pfam" id="PF18962"/>
    </source>
</evidence>
<protein>
    <submittedName>
        <fullName evidence="5">T9SS type A sorting domain-containing protein</fullName>
    </submittedName>
</protein>
<organism evidence="5">
    <name type="scientific">Caldithrix abyssi</name>
    <dbReference type="NCBI Taxonomy" id="187145"/>
    <lineage>
        <taxon>Bacteria</taxon>
        <taxon>Pseudomonadati</taxon>
        <taxon>Calditrichota</taxon>
        <taxon>Calditrichia</taxon>
        <taxon>Calditrichales</taxon>
        <taxon>Calditrichaceae</taxon>
        <taxon>Caldithrix</taxon>
    </lineage>
</organism>
<dbReference type="Pfam" id="PF09699">
    <property type="entry name" value="Paired_CXXCH_1"/>
    <property type="match status" value="1"/>
</dbReference>
<dbReference type="Pfam" id="PF18962">
    <property type="entry name" value="Por_Secre_tail"/>
    <property type="match status" value="1"/>
</dbReference>
<dbReference type="Pfam" id="PF14522">
    <property type="entry name" value="Cytochrome_C7"/>
    <property type="match status" value="1"/>
</dbReference>
<dbReference type="NCBIfam" id="TIGR04183">
    <property type="entry name" value="Por_Secre_tail"/>
    <property type="match status" value="1"/>
</dbReference>
<evidence type="ECO:0000256" key="1">
    <source>
        <dbReference type="ARBA" id="ARBA00022729"/>
    </source>
</evidence>
<feature type="domain" description="Doubled CXXCH motif" evidence="2">
    <location>
        <begin position="238"/>
        <end position="272"/>
    </location>
</feature>
<dbReference type="Gene3D" id="2.60.40.4070">
    <property type="match status" value="1"/>
</dbReference>
<evidence type="ECO:0000259" key="3">
    <source>
        <dbReference type="Pfam" id="PF14522"/>
    </source>
</evidence>
<reference evidence="5" key="1">
    <citation type="journal article" date="2020" name="mSystems">
        <title>Genome- and Community-Level Interaction Insights into Carbon Utilization and Element Cycling Functions of Hydrothermarchaeota in Hydrothermal Sediment.</title>
        <authorList>
            <person name="Zhou Z."/>
            <person name="Liu Y."/>
            <person name="Xu W."/>
            <person name="Pan J."/>
            <person name="Luo Z.H."/>
            <person name="Li M."/>
        </authorList>
    </citation>
    <scope>NUCLEOTIDE SEQUENCE [LARGE SCALE GENOMIC DNA]</scope>
    <source>
        <strain evidence="5">HyVt-76</strain>
    </source>
</reference>
<name>A0A7V5H430_CALAY</name>
<gene>
    <name evidence="5" type="ORF">ENL21_06550</name>
</gene>
<dbReference type="InterPro" id="IPR029467">
    <property type="entry name" value="Cyt_c7-like"/>
</dbReference>
<keyword evidence="1" id="KW-0732">Signal</keyword>
<dbReference type="EMBL" id="DRTD01000483">
    <property type="protein sequence ID" value="HHE55425.1"/>
    <property type="molecule type" value="Genomic_DNA"/>
</dbReference>
<dbReference type="InterPro" id="IPR051829">
    <property type="entry name" value="Multiheme_Cytochr_ET"/>
</dbReference>
<dbReference type="PANTHER" id="PTHR35038">
    <property type="entry name" value="DISSIMILATORY SULFITE REDUCTASE SIRA"/>
    <property type="match status" value="1"/>
</dbReference>
<dbReference type="SUPFAM" id="SSF48695">
    <property type="entry name" value="Multiheme cytochromes"/>
    <property type="match status" value="1"/>
</dbReference>
<dbReference type="AlphaFoldDB" id="A0A7V5H430"/>
<dbReference type="Gene3D" id="1.10.1130.10">
    <property type="entry name" value="Flavocytochrome C3, Chain A"/>
    <property type="match status" value="1"/>
</dbReference>
<dbReference type="InterPro" id="IPR010177">
    <property type="entry name" value="Paired_CXXCH_1"/>
</dbReference>
<comment type="caution">
    <text evidence="5">The sequence shown here is derived from an EMBL/GenBank/DDBJ whole genome shotgun (WGS) entry which is preliminary data.</text>
</comment>
<dbReference type="InterPro" id="IPR036280">
    <property type="entry name" value="Multihaem_cyt_sf"/>
</dbReference>
<dbReference type="InterPro" id="IPR026444">
    <property type="entry name" value="Secre_tail"/>
</dbReference>
<evidence type="ECO:0000259" key="2">
    <source>
        <dbReference type="Pfam" id="PF09699"/>
    </source>
</evidence>
<feature type="domain" description="Secretion system C-terminal sorting" evidence="4">
    <location>
        <begin position="396"/>
        <end position="471"/>
    </location>
</feature>
<evidence type="ECO:0000313" key="5">
    <source>
        <dbReference type="EMBL" id="HHE55425.1"/>
    </source>
</evidence>
<sequence>MKGAHMKRLLQVVLTLAILFAFLGIVIAQDYVGSSTCKTCHSTVYDDVFNSGHPHKLKKIEGAEPTYPEGTSAGIPNPPTGFTWNDITYVIGGYGWKARFIDSEGYILTGDTERQWNLANSELGLDAHWTDYDADKAPRKPYTCGSCHTTGWVATDENGPHQDDLPGIYGTWSEPGVTCEACHGPGSAHASAPSKDNISKEENCSSCHIRGDVTQIDASGGLIKHHEQYEDLLASPHKAFQCGTCHEPHKSTKYEFGGFKGEDNTCKTCHSSIEIKVAAKTNFKCTSCHMPFTGKSAVAITIDYKNGQVPKGDIRSHIFRINPDTTWKFLTDDGKYVRVDDEQNAYLTLDFTCLTCHTNQDMEWAANNAEAIHGTGTAISVADASIPSDYALKQNFPNPFNPTTTISFDLPKASDVKLKVYTITGQLVGTLLDQRMPAGSHSLQLNGFDWASGVYIYTLQADNFHQSRKMILTK</sequence>
<dbReference type="PANTHER" id="PTHR35038:SF8">
    <property type="entry name" value="C-TYPE POLYHEME CYTOCHROME OMCC"/>
    <property type="match status" value="1"/>
</dbReference>
<feature type="domain" description="Cytochrome c7-like" evidence="3">
    <location>
        <begin position="137"/>
        <end position="208"/>
    </location>
</feature>
<proteinExistence type="predicted"/>
<dbReference type="Proteomes" id="UP000886111">
    <property type="component" value="Unassembled WGS sequence"/>
</dbReference>